<protein>
    <submittedName>
        <fullName evidence="3">Uncharacterized protein</fullName>
    </submittedName>
</protein>
<sequence>MDPYPGLSVQDVTCSNITQAALTNMSQAVDIALQQVELAFVYELSYLRENTINLALSTTFFGLSTVLAVVAAYVLFSKNIKRRATALMLAAIVIMWASTAAYWISTLTVAARVFSKLPDLTSQILGGVADMQACMTSSWRSDTGAFGDSECPLDIPDVPVFLHEASWTQDLANTASTTVSVVIGDAIVWWRAWVLWPNSRLVHLVCILMLLLTVTSGVVDIVLPAHSVAPSTRGDLGSITYDDSTQFLLSGDVWAIVVCCVSLLTNVIATALIAYRAWQHRRNIVTYLKESSPNTQVERTLALLVESGLLYCGFWIVVTIYGTTDIFPNPTLIGFAKGFTYVMRGCLVPLIGMYPTLIIIICAVDKSLYEKSVYDAQEQLGSIRFNVPLTRRRRGTLSELMSTTSTYPVEDDSGGTSDVVELEDIPRIRPSGTPEARPPGGPIGLDKANMVPSPPSPRGFG</sequence>
<dbReference type="AlphaFoldDB" id="A0A5C2RPB3"/>
<keyword evidence="4" id="KW-1185">Reference proteome</keyword>
<evidence type="ECO:0000313" key="3">
    <source>
        <dbReference type="EMBL" id="RPD53458.1"/>
    </source>
</evidence>
<keyword evidence="2" id="KW-1133">Transmembrane helix</keyword>
<organism evidence="3 4">
    <name type="scientific">Lentinus tigrinus ALCF2SS1-6</name>
    <dbReference type="NCBI Taxonomy" id="1328759"/>
    <lineage>
        <taxon>Eukaryota</taxon>
        <taxon>Fungi</taxon>
        <taxon>Dikarya</taxon>
        <taxon>Basidiomycota</taxon>
        <taxon>Agaricomycotina</taxon>
        <taxon>Agaricomycetes</taxon>
        <taxon>Polyporales</taxon>
        <taxon>Polyporaceae</taxon>
        <taxon>Lentinus</taxon>
    </lineage>
</organism>
<feature type="transmembrane region" description="Helical" evidence="2">
    <location>
        <begin position="253"/>
        <end position="278"/>
    </location>
</feature>
<dbReference type="OrthoDB" id="3214103at2759"/>
<dbReference type="EMBL" id="ML122321">
    <property type="protein sequence ID" value="RPD53458.1"/>
    <property type="molecule type" value="Genomic_DNA"/>
</dbReference>
<name>A0A5C2RPB3_9APHY</name>
<feature type="transmembrane region" description="Helical" evidence="2">
    <location>
        <begin position="54"/>
        <end position="75"/>
    </location>
</feature>
<reference evidence="3" key="1">
    <citation type="journal article" date="2018" name="Genome Biol. Evol.">
        <title>Genomics and development of Lentinus tigrinus, a white-rot wood-decaying mushroom with dimorphic fruiting bodies.</title>
        <authorList>
            <person name="Wu B."/>
            <person name="Xu Z."/>
            <person name="Knudson A."/>
            <person name="Carlson A."/>
            <person name="Chen N."/>
            <person name="Kovaka S."/>
            <person name="LaButti K."/>
            <person name="Lipzen A."/>
            <person name="Pennachio C."/>
            <person name="Riley R."/>
            <person name="Schakwitz W."/>
            <person name="Umezawa K."/>
            <person name="Ohm R.A."/>
            <person name="Grigoriev I.V."/>
            <person name="Nagy L.G."/>
            <person name="Gibbons J."/>
            <person name="Hibbett D."/>
        </authorList>
    </citation>
    <scope>NUCLEOTIDE SEQUENCE [LARGE SCALE GENOMIC DNA]</scope>
    <source>
        <strain evidence="3">ALCF2SS1-6</strain>
    </source>
</reference>
<keyword evidence="2" id="KW-0472">Membrane</keyword>
<gene>
    <name evidence="3" type="ORF">L227DRAFT_616955</name>
</gene>
<evidence type="ECO:0000256" key="2">
    <source>
        <dbReference type="SAM" id="Phobius"/>
    </source>
</evidence>
<feature type="transmembrane region" description="Helical" evidence="2">
    <location>
        <begin position="87"/>
        <end position="105"/>
    </location>
</feature>
<feature type="transmembrane region" description="Helical" evidence="2">
    <location>
        <begin position="341"/>
        <end position="364"/>
    </location>
</feature>
<feature type="transmembrane region" description="Helical" evidence="2">
    <location>
        <begin position="202"/>
        <end position="223"/>
    </location>
</feature>
<proteinExistence type="predicted"/>
<evidence type="ECO:0000313" key="4">
    <source>
        <dbReference type="Proteomes" id="UP000313359"/>
    </source>
</evidence>
<keyword evidence="2" id="KW-0812">Transmembrane</keyword>
<dbReference type="Proteomes" id="UP000313359">
    <property type="component" value="Unassembled WGS sequence"/>
</dbReference>
<feature type="transmembrane region" description="Helical" evidence="2">
    <location>
        <begin position="299"/>
        <end position="321"/>
    </location>
</feature>
<feature type="compositionally biased region" description="Pro residues" evidence="1">
    <location>
        <begin position="452"/>
        <end position="461"/>
    </location>
</feature>
<evidence type="ECO:0000256" key="1">
    <source>
        <dbReference type="SAM" id="MobiDB-lite"/>
    </source>
</evidence>
<feature type="transmembrane region" description="Helical" evidence="2">
    <location>
        <begin position="171"/>
        <end position="190"/>
    </location>
</feature>
<feature type="region of interest" description="Disordered" evidence="1">
    <location>
        <begin position="405"/>
        <end position="461"/>
    </location>
</feature>
<accession>A0A5C2RPB3</accession>